<evidence type="ECO:0000259" key="2">
    <source>
        <dbReference type="Pfam" id="PF12697"/>
    </source>
</evidence>
<evidence type="ECO:0000313" key="4">
    <source>
        <dbReference type="Proteomes" id="UP001172673"/>
    </source>
</evidence>
<dbReference type="AlphaFoldDB" id="A0AA39CFU0"/>
<dbReference type="InterPro" id="IPR050266">
    <property type="entry name" value="AB_hydrolase_sf"/>
</dbReference>
<protein>
    <recommendedName>
        <fullName evidence="2">AB hydrolase-1 domain-containing protein</fullName>
    </recommendedName>
</protein>
<dbReference type="Gene3D" id="3.40.50.1820">
    <property type="entry name" value="alpha/beta hydrolase"/>
    <property type="match status" value="1"/>
</dbReference>
<organism evidence="3 4">
    <name type="scientific">Cladophialophora chaetospira</name>
    <dbReference type="NCBI Taxonomy" id="386627"/>
    <lineage>
        <taxon>Eukaryota</taxon>
        <taxon>Fungi</taxon>
        <taxon>Dikarya</taxon>
        <taxon>Ascomycota</taxon>
        <taxon>Pezizomycotina</taxon>
        <taxon>Eurotiomycetes</taxon>
        <taxon>Chaetothyriomycetidae</taxon>
        <taxon>Chaetothyriales</taxon>
        <taxon>Herpotrichiellaceae</taxon>
        <taxon>Cladophialophora</taxon>
    </lineage>
</organism>
<dbReference type="GO" id="GO:0047372">
    <property type="term" value="F:monoacylglycerol lipase activity"/>
    <property type="evidence" value="ECO:0007669"/>
    <property type="project" value="TreeGrafter"/>
</dbReference>
<gene>
    <name evidence="3" type="ORF">H2200_008724</name>
</gene>
<reference evidence="3" key="1">
    <citation type="submission" date="2022-10" db="EMBL/GenBank/DDBJ databases">
        <title>Culturing micro-colonial fungi from biological soil crusts in the Mojave desert and describing Neophaeococcomyces mojavensis, and introducing the new genera and species Taxawa tesnikishii.</title>
        <authorList>
            <person name="Kurbessoian T."/>
            <person name="Stajich J.E."/>
        </authorList>
    </citation>
    <scope>NUCLEOTIDE SEQUENCE</scope>
    <source>
        <strain evidence="3">TK_41</strain>
    </source>
</reference>
<dbReference type="InterPro" id="IPR000073">
    <property type="entry name" value="AB_hydrolase_1"/>
</dbReference>
<dbReference type="SUPFAM" id="SSF53474">
    <property type="entry name" value="alpha/beta-Hydrolases"/>
    <property type="match status" value="1"/>
</dbReference>
<dbReference type="PANTHER" id="PTHR43798">
    <property type="entry name" value="MONOACYLGLYCEROL LIPASE"/>
    <property type="match status" value="1"/>
</dbReference>
<evidence type="ECO:0000256" key="1">
    <source>
        <dbReference type="SAM" id="MobiDB-lite"/>
    </source>
</evidence>
<evidence type="ECO:0000313" key="3">
    <source>
        <dbReference type="EMBL" id="KAJ9606716.1"/>
    </source>
</evidence>
<feature type="domain" description="AB hydrolase-1" evidence="2">
    <location>
        <begin position="55"/>
        <end position="326"/>
    </location>
</feature>
<dbReference type="Proteomes" id="UP001172673">
    <property type="component" value="Unassembled WGS sequence"/>
</dbReference>
<dbReference type="EMBL" id="JAPDRK010000013">
    <property type="protein sequence ID" value="KAJ9606716.1"/>
    <property type="molecule type" value="Genomic_DNA"/>
</dbReference>
<dbReference type="GO" id="GO:0016020">
    <property type="term" value="C:membrane"/>
    <property type="evidence" value="ECO:0007669"/>
    <property type="project" value="TreeGrafter"/>
</dbReference>
<dbReference type="Pfam" id="PF12697">
    <property type="entry name" value="Abhydrolase_6"/>
    <property type="match status" value="1"/>
</dbReference>
<name>A0AA39CFU0_9EURO</name>
<proteinExistence type="predicted"/>
<keyword evidence="4" id="KW-1185">Reference proteome</keyword>
<dbReference type="PANTHER" id="PTHR43798:SF5">
    <property type="entry name" value="MONOACYLGLYCEROL LIPASE ABHD6"/>
    <property type="match status" value="1"/>
</dbReference>
<accession>A0AA39CFU0</accession>
<dbReference type="GO" id="GO:0046464">
    <property type="term" value="P:acylglycerol catabolic process"/>
    <property type="evidence" value="ECO:0007669"/>
    <property type="project" value="TreeGrafter"/>
</dbReference>
<comment type="caution">
    <text evidence="3">The sequence shown here is derived from an EMBL/GenBank/DDBJ whole genome shotgun (WGS) entry which is preliminary data.</text>
</comment>
<sequence length="339" mass="36638">MASESNTKILSRDISLPSAHPSTGQETKDSQQRQPTSLNIRYHKPSTPDFSAPTILFLPFWGGSASTFEAVQLELSKRAPYHTSIAVSYPGTGSSRQEGISLATSPVDHDPPEDHDIPALAAHVAALLKDLGHGTDELSLIPSRKIVIYAHSMSAKVTWEVLRTLKSFNTLTVTGLLLLAPAPPGPLVLPTEMREQQLKAYDSLESATWTLKNMLTHKILDDEVIGKLARDCVGMNSGAKRGWIELGMKRDCLAAVEELATQLGAQVKQKGFEVKVLAGQEDKVETVERVKNDTVDVLGRLGFAVNFTVLPGVGHLLPIEAPEEVALALQALLSSSIGR</sequence>
<dbReference type="InterPro" id="IPR029058">
    <property type="entry name" value="AB_hydrolase_fold"/>
</dbReference>
<feature type="region of interest" description="Disordered" evidence="1">
    <location>
        <begin position="1"/>
        <end position="35"/>
    </location>
</feature>